<dbReference type="Proteomes" id="UP000659388">
    <property type="component" value="Unassembled WGS sequence"/>
</dbReference>
<dbReference type="EMBL" id="JAESIY010000002">
    <property type="protein sequence ID" value="MBL3655205.1"/>
    <property type="molecule type" value="Genomic_DNA"/>
</dbReference>
<dbReference type="InterPro" id="IPR011051">
    <property type="entry name" value="RmlC_Cupin_sf"/>
</dbReference>
<feature type="domain" description="DUF985" evidence="1">
    <location>
        <begin position="7"/>
        <end position="142"/>
    </location>
</feature>
<dbReference type="InterPro" id="IPR039935">
    <property type="entry name" value="YML079W-like"/>
</dbReference>
<evidence type="ECO:0000313" key="2">
    <source>
        <dbReference type="EMBL" id="MBL3655205.1"/>
    </source>
</evidence>
<reference evidence="2" key="1">
    <citation type="submission" date="2021-01" db="EMBL/GenBank/DDBJ databases">
        <title>Fulvivirga kasyanovii gen. nov., sp nov., a novel member of the phylum Bacteroidetes isolated from seawater in a mussel farm.</title>
        <authorList>
            <person name="Zhao L.-H."/>
            <person name="Wang Z.-J."/>
        </authorList>
    </citation>
    <scope>NUCLEOTIDE SEQUENCE</scope>
    <source>
        <strain evidence="2">2943</strain>
    </source>
</reference>
<evidence type="ECO:0000259" key="1">
    <source>
        <dbReference type="Pfam" id="PF06172"/>
    </source>
</evidence>
<gene>
    <name evidence="2" type="ORF">JL102_03630</name>
</gene>
<organism evidence="2 3">
    <name type="scientific">Fulvivirga sediminis</name>
    <dbReference type="NCBI Taxonomy" id="2803949"/>
    <lineage>
        <taxon>Bacteria</taxon>
        <taxon>Pseudomonadati</taxon>
        <taxon>Bacteroidota</taxon>
        <taxon>Cytophagia</taxon>
        <taxon>Cytophagales</taxon>
        <taxon>Fulvivirgaceae</taxon>
        <taxon>Fulvivirga</taxon>
    </lineage>
</organism>
<dbReference type="Pfam" id="PF06172">
    <property type="entry name" value="Cupin_5"/>
    <property type="match status" value="1"/>
</dbReference>
<dbReference type="Gene3D" id="2.60.120.10">
    <property type="entry name" value="Jelly Rolls"/>
    <property type="match status" value="1"/>
</dbReference>
<accession>A0A937F3U1</accession>
<proteinExistence type="predicted"/>
<dbReference type="PANTHER" id="PTHR33387">
    <property type="entry name" value="RMLC-LIKE JELLY ROLL FOLD PROTEIN"/>
    <property type="match status" value="1"/>
</dbReference>
<dbReference type="RefSeq" id="WP_202242602.1">
    <property type="nucleotide sequence ID" value="NZ_JAESIY010000002.1"/>
</dbReference>
<keyword evidence="3" id="KW-1185">Reference proteome</keyword>
<dbReference type="AlphaFoldDB" id="A0A937F3U1"/>
<protein>
    <submittedName>
        <fullName evidence="2">Cupin domain-containing protein</fullName>
    </submittedName>
</protein>
<comment type="caution">
    <text evidence="2">The sequence shown here is derived from an EMBL/GenBank/DDBJ whole genome shotgun (WGS) entry which is preliminary data.</text>
</comment>
<dbReference type="InterPro" id="IPR009327">
    <property type="entry name" value="Cupin_DUF985"/>
</dbReference>
<dbReference type="InterPro" id="IPR014710">
    <property type="entry name" value="RmlC-like_jellyroll"/>
</dbReference>
<name>A0A937F3U1_9BACT</name>
<dbReference type="CDD" id="cd06121">
    <property type="entry name" value="cupin_YML079wp"/>
    <property type="match status" value="1"/>
</dbReference>
<sequence length="165" mass="18800">MTTYSKQHWIDNLGLLPHPEGGYYKETYRSGLKADFFGFEGGRSVSTGIYFMLGKGDFSAFHRIKSDEMWHFYDGSALEIHIIHPDGKYEMVKLGRNISDGEVFQYVVPADSWFGSRLGQSGDFALVGCTVAPGFDFKDFDMPSKAHLINKYPDHEKIIRELSRQ</sequence>
<dbReference type="SUPFAM" id="SSF51182">
    <property type="entry name" value="RmlC-like cupins"/>
    <property type="match status" value="1"/>
</dbReference>
<evidence type="ECO:0000313" key="3">
    <source>
        <dbReference type="Proteomes" id="UP000659388"/>
    </source>
</evidence>
<dbReference type="PANTHER" id="PTHR33387:SF3">
    <property type="entry name" value="DUF985 DOMAIN-CONTAINING PROTEIN"/>
    <property type="match status" value="1"/>
</dbReference>